<feature type="repeat" description="TPR" evidence="1">
    <location>
        <begin position="2"/>
        <end position="35"/>
    </location>
</feature>
<dbReference type="PANTHER" id="PTHR10098">
    <property type="entry name" value="RAPSYN-RELATED"/>
    <property type="match status" value="1"/>
</dbReference>
<dbReference type="PROSITE" id="PS50005">
    <property type="entry name" value="TPR"/>
    <property type="match status" value="1"/>
</dbReference>
<dbReference type="Proteomes" id="UP001497444">
    <property type="component" value="Unassembled WGS sequence"/>
</dbReference>
<organism evidence="2 3">
    <name type="scientific">Sphagnum jensenii</name>
    <dbReference type="NCBI Taxonomy" id="128206"/>
    <lineage>
        <taxon>Eukaryota</taxon>
        <taxon>Viridiplantae</taxon>
        <taxon>Streptophyta</taxon>
        <taxon>Embryophyta</taxon>
        <taxon>Bryophyta</taxon>
        <taxon>Sphagnophytina</taxon>
        <taxon>Sphagnopsida</taxon>
        <taxon>Sphagnales</taxon>
        <taxon>Sphagnaceae</taxon>
        <taxon>Sphagnum</taxon>
    </lineage>
</organism>
<keyword evidence="3" id="KW-1185">Reference proteome</keyword>
<dbReference type="InterPro" id="IPR011990">
    <property type="entry name" value="TPR-like_helical_dom_sf"/>
</dbReference>
<reference evidence="2" key="1">
    <citation type="submission" date="2024-02" db="EMBL/GenBank/DDBJ databases">
        <authorList>
            <consortium name="ELIXIR-Norway"/>
            <consortium name="Elixir Norway"/>
        </authorList>
    </citation>
    <scope>NUCLEOTIDE SEQUENCE</scope>
</reference>
<gene>
    <name evidence="2" type="ORF">CSSPJE1EN1_LOCUS28163</name>
</gene>
<name>A0ABP0VEA4_9BRYO</name>
<dbReference type="EMBL" id="CAXAQS010000702">
    <property type="protein sequence ID" value="CAK9252785.1"/>
    <property type="molecule type" value="Genomic_DNA"/>
</dbReference>
<evidence type="ECO:0000313" key="3">
    <source>
        <dbReference type="Proteomes" id="UP001497444"/>
    </source>
</evidence>
<dbReference type="PANTHER" id="PTHR10098:SF108">
    <property type="entry name" value="TETRATRICOPEPTIDE REPEAT PROTEIN 28"/>
    <property type="match status" value="1"/>
</dbReference>
<dbReference type="InterPro" id="IPR019734">
    <property type="entry name" value="TPR_rpt"/>
</dbReference>
<dbReference type="Gene3D" id="1.25.40.10">
    <property type="entry name" value="Tetratricopeptide repeat domain"/>
    <property type="match status" value="1"/>
</dbReference>
<dbReference type="SUPFAM" id="SSF48452">
    <property type="entry name" value="TPR-like"/>
    <property type="match status" value="1"/>
</dbReference>
<evidence type="ECO:0000313" key="2">
    <source>
        <dbReference type="EMBL" id="CAK9252785.1"/>
    </source>
</evidence>
<dbReference type="Pfam" id="PF13424">
    <property type="entry name" value="TPR_12"/>
    <property type="match status" value="1"/>
</dbReference>
<proteinExistence type="predicted"/>
<evidence type="ECO:0000256" key="1">
    <source>
        <dbReference type="PROSITE-ProRule" id="PRU00339"/>
    </source>
</evidence>
<keyword evidence="1" id="KW-0802">TPR repeat</keyword>
<sequence>MGRPYGNIGNAYSSLKQYSEAIKYHKQELQISKEVHDCGAEASTHGNLAVAYQALGISGSIASSAISGSVGVSAKARNLLESQQRHEMSGNAMQSQVQSMQSYEAFCKVLIALNRNNDALIIAERSRTRPLMNGKQGFRLSFNHFQ</sequence>
<comment type="caution">
    <text evidence="2">The sequence shown here is derived from an EMBL/GenBank/DDBJ whole genome shotgun (WGS) entry which is preliminary data.</text>
</comment>
<accession>A0ABP0VEA4</accession>
<protein>
    <submittedName>
        <fullName evidence="2">Uncharacterized protein</fullName>
    </submittedName>
</protein>